<dbReference type="AlphaFoldDB" id="U6FU25"/>
<dbReference type="Proteomes" id="UP000492820">
    <property type="component" value="Unassembled WGS sequence"/>
</dbReference>
<name>U6FU25_ECHGR</name>
<evidence type="ECO:0000313" key="2">
    <source>
        <dbReference type="Proteomes" id="UP000492820"/>
    </source>
</evidence>
<accession>U6FU25</accession>
<protein>
    <submittedName>
        <fullName evidence="3">THAP-type domain-containing protein</fullName>
    </submittedName>
</protein>
<gene>
    <name evidence="1" type="ORF">EgrG_000216900</name>
</gene>
<evidence type="ECO:0000313" key="1">
    <source>
        <dbReference type="EMBL" id="CDI70187.1"/>
    </source>
</evidence>
<sequence length="99" mass="10996">MLKCFCNHHFTSYNASAKQPHFEILVNENRILPIVGNYPGKWNRLVCSSHSITAGDAELKTKLDVRIPPDLSQSTVLGILPLYTTGIPLLARKKHVSGI</sequence>
<dbReference type="WBParaSite" id="EgrG_000216900">
    <property type="protein sequence ID" value="EgrG_000216900"/>
    <property type="gene ID" value="EgrG_000216900"/>
</dbReference>
<dbReference type="EMBL" id="CBLN010003923">
    <property type="protein sequence ID" value="CDI70187.1"/>
    <property type="molecule type" value="Genomic_DNA"/>
</dbReference>
<reference evidence="3" key="2">
    <citation type="submission" date="2020-10" db="UniProtKB">
        <authorList>
            <consortium name="WormBaseParasite"/>
        </authorList>
    </citation>
    <scope>IDENTIFICATION</scope>
</reference>
<proteinExistence type="predicted"/>
<organism evidence="1">
    <name type="scientific">Echinococcus granulosus</name>
    <name type="common">Hydatid tapeworm</name>
    <dbReference type="NCBI Taxonomy" id="6210"/>
    <lineage>
        <taxon>Eukaryota</taxon>
        <taxon>Metazoa</taxon>
        <taxon>Spiralia</taxon>
        <taxon>Lophotrochozoa</taxon>
        <taxon>Platyhelminthes</taxon>
        <taxon>Cestoda</taxon>
        <taxon>Eucestoda</taxon>
        <taxon>Cyclophyllidea</taxon>
        <taxon>Taeniidae</taxon>
        <taxon>Echinococcus</taxon>
        <taxon>Echinococcus granulosus group</taxon>
    </lineage>
</organism>
<reference evidence="1 2" key="1">
    <citation type="journal article" date="2013" name="Nature">
        <title>The genomes of four tapeworm species reveal adaptations to parasitism.</title>
        <authorList>
            <person name="Tsai I.J."/>
            <person name="Zarowiecki M."/>
            <person name="Holroyd N."/>
            <person name="Garciarrubio A."/>
            <person name="Sanchez-Flores A."/>
            <person name="Brooks K.L."/>
            <person name="Tracey A."/>
            <person name="Bobes R.J."/>
            <person name="Fragoso G."/>
            <person name="Sciutto E."/>
            <person name="Aslett M."/>
            <person name="Beasley H."/>
            <person name="Bennett H.M."/>
            <person name="Cai J."/>
            <person name="Camicia F."/>
            <person name="Clark R."/>
            <person name="Cucher M."/>
            <person name="De Silva N."/>
            <person name="Day T.A."/>
            <person name="Deplazes P."/>
            <person name="Estrada K."/>
            <person name="Fernandez C."/>
            <person name="Holland P.W."/>
            <person name="Hou J."/>
            <person name="Hu S."/>
            <person name="Huckvale T."/>
            <person name="Hung S.S."/>
            <person name="Kamenetzky L."/>
            <person name="Keane J.A."/>
            <person name="Kiss F."/>
            <person name="Koziol U."/>
            <person name="Lambert O."/>
            <person name="Liu K."/>
            <person name="Luo X."/>
            <person name="Luo Y."/>
            <person name="Macchiaroli N."/>
            <person name="Nichol S."/>
            <person name="Paps J."/>
            <person name="Parkinson J."/>
            <person name="Pouchkina-Stantcheva N."/>
            <person name="Riddiford N."/>
            <person name="Rosenzvit M."/>
            <person name="Salinas G."/>
            <person name="Wasmuth J.D."/>
            <person name="Zamanian M."/>
            <person name="Zheng Y."/>
            <person name="Cai X."/>
            <person name="Soberon X."/>
            <person name="Olson P.D."/>
            <person name="Laclette J.P."/>
            <person name="Brehm K."/>
            <person name="Berriman M."/>
            <person name="Garciarrubio A."/>
            <person name="Bobes R.J."/>
            <person name="Fragoso G."/>
            <person name="Sanchez-Flores A."/>
            <person name="Estrada K."/>
            <person name="Cevallos M.A."/>
            <person name="Morett E."/>
            <person name="Gonzalez V."/>
            <person name="Portillo T."/>
            <person name="Ochoa-Leyva A."/>
            <person name="Jose M.V."/>
            <person name="Sciutto E."/>
            <person name="Landa A."/>
            <person name="Jimenez L."/>
            <person name="Valdes V."/>
            <person name="Carrero J.C."/>
            <person name="Larralde C."/>
            <person name="Morales-Montor J."/>
            <person name="Limon-Lason J."/>
            <person name="Soberon X."/>
            <person name="Laclette J.P."/>
        </authorList>
    </citation>
    <scope>NUCLEOTIDE SEQUENCE [LARGE SCALE GENOMIC DNA]</scope>
</reference>
<evidence type="ECO:0000313" key="3">
    <source>
        <dbReference type="WBParaSite" id="EgrG_000216900"/>
    </source>
</evidence>